<dbReference type="EMBL" id="GBXM01005223">
    <property type="protein sequence ID" value="JAI03355.1"/>
    <property type="molecule type" value="Transcribed_RNA"/>
</dbReference>
<protein>
    <submittedName>
        <fullName evidence="1">Uncharacterized protein</fullName>
    </submittedName>
</protein>
<evidence type="ECO:0000313" key="1">
    <source>
        <dbReference type="EMBL" id="JAI03355.1"/>
    </source>
</evidence>
<accession>A0A0E9XL23</accession>
<proteinExistence type="predicted"/>
<organism evidence="1">
    <name type="scientific">Anguilla anguilla</name>
    <name type="common">European freshwater eel</name>
    <name type="synonym">Muraena anguilla</name>
    <dbReference type="NCBI Taxonomy" id="7936"/>
    <lineage>
        <taxon>Eukaryota</taxon>
        <taxon>Metazoa</taxon>
        <taxon>Chordata</taxon>
        <taxon>Craniata</taxon>
        <taxon>Vertebrata</taxon>
        <taxon>Euteleostomi</taxon>
        <taxon>Actinopterygii</taxon>
        <taxon>Neopterygii</taxon>
        <taxon>Teleostei</taxon>
        <taxon>Anguilliformes</taxon>
        <taxon>Anguillidae</taxon>
        <taxon>Anguilla</taxon>
    </lineage>
</organism>
<sequence length="24" mass="2717">MFRGDFNCFAKRPTLLTSKAPNSD</sequence>
<reference evidence="1" key="1">
    <citation type="submission" date="2014-11" db="EMBL/GenBank/DDBJ databases">
        <authorList>
            <person name="Amaro Gonzalez C."/>
        </authorList>
    </citation>
    <scope>NUCLEOTIDE SEQUENCE</scope>
</reference>
<reference evidence="1" key="2">
    <citation type="journal article" date="2015" name="Fish Shellfish Immunol.">
        <title>Early steps in the European eel (Anguilla anguilla)-Vibrio vulnificus interaction in the gills: Role of the RtxA13 toxin.</title>
        <authorList>
            <person name="Callol A."/>
            <person name="Pajuelo D."/>
            <person name="Ebbesson L."/>
            <person name="Teles M."/>
            <person name="MacKenzie S."/>
            <person name="Amaro C."/>
        </authorList>
    </citation>
    <scope>NUCLEOTIDE SEQUENCE</scope>
</reference>
<name>A0A0E9XL23_ANGAN</name>
<dbReference type="AlphaFoldDB" id="A0A0E9XL23"/>